<name>A0A7M7JAV1_VARDE</name>
<protein>
    <recommendedName>
        <fullName evidence="1">RNase III domain-containing protein</fullName>
    </recommendedName>
</protein>
<dbReference type="SUPFAM" id="SSF69065">
    <property type="entry name" value="RNase III domain-like"/>
    <property type="match status" value="1"/>
</dbReference>
<sequence>MICEFVHLKSLFSRYRFTKREYLIKALLHKSYKAKRRRDRLDSFTLLDQIGDMVLNYMITRILIMNSQSNLNTKALSKMRSAILQRNAISFIAIKNKVDDYIFINEQHLANTSSTAKFKEQVKNLENYQALAACIRDPKHRPTSGFFPPEVMKPSSDQYLSTPIMIDDRRKPSSCRSLKRKFQCGIRRVKSRASHVLSDLNTTTLVAIW</sequence>
<proteinExistence type="predicted"/>
<dbReference type="InterPro" id="IPR036389">
    <property type="entry name" value="RNase_III_sf"/>
</dbReference>
<dbReference type="KEGG" id="vde:111245312"/>
<keyword evidence="3" id="KW-1185">Reference proteome</keyword>
<dbReference type="OrthoDB" id="416741at2759"/>
<evidence type="ECO:0000259" key="1">
    <source>
        <dbReference type="PROSITE" id="PS50142"/>
    </source>
</evidence>
<dbReference type="Gene3D" id="1.10.1520.10">
    <property type="entry name" value="Ribonuclease III domain"/>
    <property type="match status" value="1"/>
</dbReference>
<feature type="domain" description="RNase III" evidence="1">
    <location>
        <begin position="15"/>
        <end position="135"/>
    </location>
</feature>
<dbReference type="PROSITE" id="PS50142">
    <property type="entry name" value="RNASE_3_2"/>
    <property type="match status" value="1"/>
</dbReference>
<accession>A0A7M7JAV1</accession>
<dbReference type="Proteomes" id="UP000594260">
    <property type="component" value="Unplaced"/>
</dbReference>
<dbReference type="InterPro" id="IPR000999">
    <property type="entry name" value="RNase_III_dom"/>
</dbReference>
<dbReference type="GeneID" id="111245312"/>
<organism evidence="2 3">
    <name type="scientific">Varroa destructor</name>
    <name type="common">Honeybee mite</name>
    <dbReference type="NCBI Taxonomy" id="109461"/>
    <lineage>
        <taxon>Eukaryota</taxon>
        <taxon>Metazoa</taxon>
        <taxon>Ecdysozoa</taxon>
        <taxon>Arthropoda</taxon>
        <taxon>Chelicerata</taxon>
        <taxon>Arachnida</taxon>
        <taxon>Acari</taxon>
        <taxon>Parasitiformes</taxon>
        <taxon>Mesostigmata</taxon>
        <taxon>Gamasina</taxon>
        <taxon>Dermanyssoidea</taxon>
        <taxon>Varroidae</taxon>
        <taxon>Varroa</taxon>
    </lineage>
</organism>
<dbReference type="AlphaFoldDB" id="A0A7M7JAV1"/>
<evidence type="ECO:0000313" key="2">
    <source>
        <dbReference type="EnsemblMetazoa" id="XP_022649240"/>
    </source>
</evidence>
<reference evidence="2" key="1">
    <citation type="submission" date="2021-01" db="UniProtKB">
        <authorList>
            <consortium name="EnsemblMetazoa"/>
        </authorList>
    </citation>
    <scope>IDENTIFICATION</scope>
</reference>
<dbReference type="RefSeq" id="XP_022649240.1">
    <property type="nucleotide sequence ID" value="XM_022793505.1"/>
</dbReference>
<evidence type="ECO:0000313" key="3">
    <source>
        <dbReference type="Proteomes" id="UP000594260"/>
    </source>
</evidence>
<dbReference type="GO" id="GO:0006396">
    <property type="term" value="P:RNA processing"/>
    <property type="evidence" value="ECO:0007669"/>
    <property type="project" value="InterPro"/>
</dbReference>
<dbReference type="Pfam" id="PF14622">
    <property type="entry name" value="Ribonucleas_3_3"/>
    <property type="match status" value="1"/>
</dbReference>
<dbReference type="InParanoid" id="A0A7M7JAV1"/>
<dbReference type="GO" id="GO:0004525">
    <property type="term" value="F:ribonuclease III activity"/>
    <property type="evidence" value="ECO:0007669"/>
    <property type="project" value="InterPro"/>
</dbReference>
<dbReference type="EnsemblMetazoa" id="XM_022793505">
    <property type="protein sequence ID" value="XP_022649240"/>
    <property type="gene ID" value="LOC111245312"/>
</dbReference>